<sequence>MPQNLPDVIYSDFFLNLSSRIAIWDKFMSLSENLKGNLL</sequence>
<gene>
    <name evidence="1" type="ORF">LEP1GSC133_4606</name>
</gene>
<dbReference type="EMBL" id="AKWF02000040">
    <property type="protein sequence ID" value="EMO63737.1"/>
    <property type="molecule type" value="Genomic_DNA"/>
</dbReference>
<organism evidence="1 2">
    <name type="scientific">Leptospira borgpetersenii serovar Pomona str. 200901868</name>
    <dbReference type="NCBI Taxonomy" id="1192866"/>
    <lineage>
        <taxon>Bacteria</taxon>
        <taxon>Pseudomonadati</taxon>
        <taxon>Spirochaetota</taxon>
        <taxon>Spirochaetia</taxon>
        <taxon>Leptospirales</taxon>
        <taxon>Leptospiraceae</taxon>
        <taxon>Leptospira</taxon>
    </lineage>
</organism>
<proteinExistence type="predicted"/>
<comment type="caution">
    <text evidence="1">The sequence shown here is derived from an EMBL/GenBank/DDBJ whole genome shotgun (WGS) entry which is preliminary data.</text>
</comment>
<accession>M6W1X1</accession>
<dbReference type="AlphaFoldDB" id="M6W1X1"/>
<reference evidence="1 2" key="1">
    <citation type="submission" date="2013-01" db="EMBL/GenBank/DDBJ databases">
        <authorList>
            <person name="Harkins D.M."/>
            <person name="Durkin A.S."/>
            <person name="Brinkac L.M."/>
            <person name="Haft D.H."/>
            <person name="Selengut J.D."/>
            <person name="Sanka R."/>
            <person name="DePew J."/>
            <person name="Purushe J."/>
            <person name="Picardeau M."/>
            <person name="Werts C."/>
            <person name="Goarant C."/>
            <person name="Vinetz J.M."/>
            <person name="Sutton G.G."/>
            <person name="Nierman W.C."/>
            <person name="Fouts D.E."/>
        </authorList>
    </citation>
    <scope>NUCLEOTIDE SEQUENCE [LARGE SCALE GENOMIC DNA]</scope>
    <source>
        <strain evidence="1 2">200901868</strain>
    </source>
</reference>
<evidence type="ECO:0000313" key="1">
    <source>
        <dbReference type="EMBL" id="EMO63737.1"/>
    </source>
</evidence>
<dbReference type="Proteomes" id="UP000012159">
    <property type="component" value="Unassembled WGS sequence"/>
</dbReference>
<protein>
    <submittedName>
        <fullName evidence="1">Uncharacterized protein</fullName>
    </submittedName>
</protein>
<evidence type="ECO:0000313" key="2">
    <source>
        <dbReference type="Proteomes" id="UP000012159"/>
    </source>
</evidence>
<name>M6W1X1_LEPBO</name>